<dbReference type="InterPro" id="IPR024590">
    <property type="entry name" value="HrpA_C"/>
</dbReference>
<evidence type="ECO:0000256" key="2">
    <source>
        <dbReference type="ARBA" id="ARBA00022801"/>
    </source>
</evidence>
<dbReference type="GO" id="GO:0005524">
    <property type="term" value="F:ATP binding"/>
    <property type="evidence" value="ECO:0007669"/>
    <property type="project" value="UniProtKB-KW"/>
</dbReference>
<evidence type="ECO:0000256" key="4">
    <source>
        <dbReference type="ARBA" id="ARBA00022840"/>
    </source>
</evidence>
<evidence type="ECO:0000313" key="8">
    <source>
        <dbReference type="EMBL" id="ACV07914.1"/>
    </source>
</evidence>
<dbReference type="GO" id="GO:0016787">
    <property type="term" value="F:hydrolase activity"/>
    <property type="evidence" value="ECO:0007669"/>
    <property type="project" value="UniProtKB-KW"/>
</dbReference>
<dbReference type="HOGENOM" id="CLU_001832_3_3_11"/>
<dbReference type="Gene3D" id="1.20.120.1080">
    <property type="match status" value="1"/>
</dbReference>
<gene>
    <name evidence="8" type="ordered locus">Jden_0240</name>
</gene>
<feature type="compositionally biased region" description="Basic residues" evidence="5">
    <location>
        <begin position="11"/>
        <end position="20"/>
    </location>
</feature>
<dbReference type="CDD" id="cd18791">
    <property type="entry name" value="SF2_C_RHA"/>
    <property type="match status" value="1"/>
</dbReference>
<accession>C7QZ06</accession>
<dbReference type="SMART" id="SM00490">
    <property type="entry name" value="HELICc"/>
    <property type="match status" value="1"/>
</dbReference>
<dbReference type="SUPFAM" id="SSF52540">
    <property type="entry name" value="P-loop containing nucleoside triphosphate hydrolases"/>
    <property type="match status" value="1"/>
</dbReference>
<dbReference type="EMBL" id="CP001706">
    <property type="protein sequence ID" value="ACV07914.1"/>
    <property type="molecule type" value="Genomic_DNA"/>
</dbReference>
<keyword evidence="2" id="KW-0378">Hydrolase</keyword>
<feature type="domain" description="Helicase ATP-binding" evidence="6">
    <location>
        <begin position="67"/>
        <end position="230"/>
    </location>
</feature>
<dbReference type="PANTHER" id="PTHR18934:SF99">
    <property type="entry name" value="ATP-DEPENDENT RNA HELICASE DHX37-RELATED"/>
    <property type="match status" value="1"/>
</dbReference>
<evidence type="ECO:0000256" key="3">
    <source>
        <dbReference type="ARBA" id="ARBA00022806"/>
    </source>
</evidence>
<dbReference type="SMART" id="SM00487">
    <property type="entry name" value="DEXDc"/>
    <property type="match status" value="1"/>
</dbReference>
<dbReference type="OrthoDB" id="9805617at2"/>
<dbReference type="InterPro" id="IPR011709">
    <property type="entry name" value="DEAD-box_helicase_OB_fold"/>
</dbReference>
<organism evidence="8 9">
    <name type="scientific">Jonesia denitrificans (strain ATCC 14870 / DSM 20603 / BCRC 15368 / CIP 55.134 / JCM 11481 / NBRC 15587 / NCTC 10816 / Prevot 55134)</name>
    <name type="common">Listeria denitrificans</name>
    <dbReference type="NCBI Taxonomy" id="471856"/>
    <lineage>
        <taxon>Bacteria</taxon>
        <taxon>Bacillati</taxon>
        <taxon>Actinomycetota</taxon>
        <taxon>Actinomycetes</taxon>
        <taxon>Micrococcales</taxon>
        <taxon>Jonesiaceae</taxon>
        <taxon>Jonesia</taxon>
    </lineage>
</organism>
<dbReference type="InterPro" id="IPR007502">
    <property type="entry name" value="Helicase-assoc_dom"/>
</dbReference>
<feature type="domain" description="Helicase C-terminal" evidence="7">
    <location>
        <begin position="290"/>
        <end position="462"/>
    </location>
</feature>
<dbReference type="NCBIfam" id="TIGR01967">
    <property type="entry name" value="DEAH_box_HrpA"/>
    <property type="match status" value="1"/>
</dbReference>
<dbReference type="PROSITE" id="PS51192">
    <property type="entry name" value="HELICASE_ATP_BIND_1"/>
    <property type="match status" value="1"/>
</dbReference>
<protein>
    <submittedName>
        <fullName evidence="8">ATP-dependent helicase HrpA</fullName>
    </submittedName>
</protein>
<feature type="compositionally biased region" description="Low complexity" evidence="5">
    <location>
        <begin position="1101"/>
        <end position="1131"/>
    </location>
</feature>
<keyword evidence="9" id="KW-1185">Reference proteome</keyword>
<evidence type="ECO:0000259" key="6">
    <source>
        <dbReference type="PROSITE" id="PS51192"/>
    </source>
</evidence>
<dbReference type="Pfam" id="PF00271">
    <property type="entry name" value="Helicase_C"/>
    <property type="match status" value="1"/>
</dbReference>
<feature type="region of interest" description="Disordered" evidence="5">
    <location>
        <begin position="1"/>
        <end position="26"/>
    </location>
</feature>
<dbReference type="GO" id="GO:0003723">
    <property type="term" value="F:RNA binding"/>
    <property type="evidence" value="ECO:0007669"/>
    <property type="project" value="TreeGrafter"/>
</dbReference>
<proteinExistence type="predicted"/>
<dbReference type="InterPro" id="IPR001650">
    <property type="entry name" value="Helicase_C-like"/>
</dbReference>
<evidence type="ECO:0000259" key="7">
    <source>
        <dbReference type="PROSITE" id="PS51194"/>
    </source>
</evidence>
<keyword evidence="4" id="KW-0067">ATP-binding</keyword>
<dbReference type="Pfam" id="PF07717">
    <property type="entry name" value="OB_NTP_bind"/>
    <property type="match status" value="1"/>
</dbReference>
<sequence length="1435" mass="158246">MGMMSSPRSHSAPRRRRPPRPRTDHPSFAHVNLAALAERAQKRSRVDVGTITYPESLPVSAQRERIAQALREHQVIIVAGETGSGKTTQIPKIALELGRGRAGQIGHTQPRRIAARSVAERIADELGTQIGKIVGYQVRFTDESSEDTLVKVMTDGILLAQIQRDPQLLAYDTLIIDEAHERSLNIDFLLGYLTNLLPQRPDLKVIITSATIDSARFAEHFASPGPNGERGPDAVASGLATPAPVIEVSGRTYPVEIRYRPLDGEALGVADGQGNRSNDDPDLMTSLCAATDELMLEGPGDILVFLSGERDIHDAHDALTAHLGARATDPRDPGYTEIVPLFARLSAAEQHRIFQSHSHRRIVLATNIAETSLTVPGIRYVIDPGTARISRYSKTTKVQRLPIEPISQASANQRSGRCGRVAEGIAIRLYSQEDFQARPEFTEPEILRTSLASVILHMVSVGVVRTPDDIASFPFVDPPDTKAVRDGVALLQELSALSSGKRGTTLTPVGRQLAALPIDPRLARMIVEANRRGVAGEVLIIAAALSIQDPRERPAEVRDEADTCHRRFVEGRSDFLTYLNMWEYVRSQQKALSSSAFRRMCRREYLNFLRIREWQDVVSQLRDMARPLGITVTHRSAQPVGDALTTSEDTSVDTRFVWDGEAIHRSILAGLLSQIGMQESTDVSATRKGKDAAQDRRAARMARNEYLGSRGTKFAIFPGSSLSRKPPTWVMAAQLVETSRLWARDVAAIEPEWAEELAQGIVKRTYSDPAWSTKRGAAMVREKVMLYGVPIVTERPILYSHVDRDAARDMFIRHALVDGQWTTHHAFWRHNKAVIAEVEEFYARTRATQLEVDDTVLYEFYDARLPDSVVSAAHFDRWWKDTRKTEPTLLDLHRDDLLPAVDDEQVDALYPTSWPQGDLTFPITYSYTPGHSTDGLTVHIPIEVLNRVEAGGFDWLVPGLLTELCIATIKSLPKTWRRQLVPAPDTARAIATWLTERHPSWADLVRGGNHAPQFHAEFTQAAYALRSVDIPADAYTPHTLPPHVRIMFSVEHTVNRGRRTVTEVLDQSPSLEHLQRTLSSHAQEAVASAVHTAVSAALAEARAAATPTPVPTGSTTTPRTPVRAQHHASTSTPPPAPALADSSDIVTDWPTAYPTIPLILDGTGPGGFAVRGYPALAVHPDGVRLDVLAHDAQQATIHGQAVVELVVAATALSTSRISTRWSPRQALVMSTSPYPTTDALITDLQRAAIRSLLPDAGTIRDVDTYRERVVQVRARIEDETYRIAGDVAAALTAVKDLDAAIKQHTSLALLATLNDIRAIRDALIYPGFISRTPPDHVRHLVRYVRAQIHRLDKAVDSVHRDQEVSWRLAEVTRMYDAAVASASASPHGVSEQLADVRWMIEELRVSMYAQQLGTARTVSEKRVLKAITAAAPPPR</sequence>
<keyword evidence="3 8" id="KW-0347">Helicase</keyword>
<reference evidence="8 9" key="1">
    <citation type="journal article" date="2009" name="Stand. Genomic Sci.">
        <title>Complete genome sequence of Jonesia denitrificans type strain (Prevot 55134).</title>
        <authorList>
            <person name="Pukall R."/>
            <person name="Gehrich-Schroter G."/>
            <person name="Lapidus A."/>
            <person name="Nolan M."/>
            <person name="Glavina Del Rio T."/>
            <person name="Lucas S."/>
            <person name="Chen F."/>
            <person name="Tice H."/>
            <person name="Pitluck S."/>
            <person name="Cheng J.F."/>
            <person name="Copeland A."/>
            <person name="Saunders E."/>
            <person name="Brettin T."/>
            <person name="Detter J.C."/>
            <person name="Bruce D."/>
            <person name="Goodwin L."/>
            <person name="Pati A."/>
            <person name="Ivanova N."/>
            <person name="Mavromatis K."/>
            <person name="Ovchinnikova G."/>
            <person name="Chen A."/>
            <person name="Palaniappan K."/>
            <person name="Land M."/>
            <person name="Hauser L."/>
            <person name="Chang Y.J."/>
            <person name="Jeffries C.D."/>
            <person name="Chain P."/>
            <person name="Goker M."/>
            <person name="Bristow J."/>
            <person name="Eisen J.A."/>
            <person name="Markowitz V."/>
            <person name="Hugenholtz P."/>
            <person name="Kyrpides N.C."/>
            <person name="Klenk H.P."/>
            <person name="Han C."/>
        </authorList>
    </citation>
    <scope>NUCLEOTIDE SEQUENCE [LARGE SCALE GENOMIC DNA]</scope>
    <source>
        <strain evidence="9">ATCC 14870 / DSM 20603 / BCRC 15368 / CIP 55.134 / JCM 11481 / NBRC 15587 / NCTC 10816 / Prevot 55134</strain>
    </source>
</reference>
<dbReference type="SMART" id="SM00847">
    <property type="entry name" value="HA2"/>
    <property type="match status" value="1"/>
</dbReference>
<evidence type="ECO:0000256" key="5">
    <source>
        <dbReference type="SAM" id="MobiDB-lite"/>
    </source>
</evidence>
<evidence type="ECO:0000256" key="1">
    <source>
        <dbReference type="ARBA" id="ARBA00022741"/>
    </source>
</evidence>
<dbReference type="SMART" id="SM00382">
    <property type="entry name" value="AAA"/>
    <property type="match status" value="1"/>
</dbReference>
<dbReference type="InterPro" id="IPR010222">
    <property type="entry name" value="RNA_helicase_HrpA"/>
</dbReference>
<dbReference type="PROSITE" id="PS51194">
    <property type="entry name" value="HELICASE_CTER"/>
    <property type="match status" value="1"/>
</dbReference>
<name>C7QZ06_JONDD</name>
<dbReference type="Pfam" id="PF11898">
    <property type="entry name" value="DUF3418"/>
    <property type="match status" value="1"/>
</dbReference>
<keyword evidence="1" id="KW-0547">Nucleotide-binding</keyword>
<dbReference type="InterPro" id="IPR027417">
    <property type="entry name" value="P-loop_NTPase"/>
</dbReference>
<dbReference type="Gene3D" id="3.40.50.300">
    <property type="entry name" value="P-loop containing nucleotide triphosphate hydrolases"/>
    <property type="match status" value="2"/>
</dbReference>
<feature type="compositionally biased region" description="Low complexity" evidence="5">
    <location>
        <begin position="1"/>
        <end position="10"/>
    </location>
</feature>
<dbReference type="InterPro" id="IPR011545">
    <property type="entry name" value="DEAD/DEAH_box_helicase_dom"/>
</dbReference>
<dbReference type="GO" id="GO:0003724">
    <property type="term" value="F:RNA helicase activity"/>
    <property type="evidence" value="ECO:0007669"/>
    <property type="project" value="InterPro"/>
</dbReference>
<dbReference type="PANTHER" id="PTHR18934">
    <property type="entry name" value="ATP-DEPENDENT RNA HELICASE"/>
    <property type="match status" value="1"/>
</dbReference>
<dbReference type="RefSeq" id="WP_015770543.1">
    <property type="nucleotide sequence ID" value="NC_013174.1"/>
</dbReference>
<dbReference type="eggNOG" id="COG1643">
    <property type="taxonomic scope" value="Bacteria"/>
</dbReference>
<dbReference type="FunFam" id="1.20.120.1080:FF:000005">
    <property type="entry name" value="ATP-dependent helicase HrpA"/>
    <property type="match status" value="1"/>
</dbReference>
<dbReference type="Proteomes" id="UP000000628">
    <property type="component" value="Chromosome"/>
</dbReference>
<feature type="region of interest" description="Disordered" evidence="5">
    <location>
        <begin position="1101"/>
        <end position="1142"/>
    </location>
</feature>
<dbReference type="KEGG" id="jde:Jden_0240"/>
<evidence type="ECO:0000313" key="9">
    <source>
        <dbReference type="Proteomes" id="UP000000628"/>
    </source>
</evidence>
<dbReference type="InterPro" id="IPR014001">
    <property type="entry name" value="Helicase_ATP-bd"/>
</dbReference>
<dbReference type="Pfam" id="PF21010">
    <property type="entry name" value="HA2_C"/>
    <property type="match status" value="1"/>
</dbReference>
<dbReference type="STRING" id="471856.Jden_0240"/>
<dbReference type="Pfam" id="PF00270">
    <property type="entry name" value="DEAD"/>
    <property type="match status" value="1"/>
</dbReference>
<dbReference type="InterPro" id="IPR003593">
    <property type="entry name" value="AAA+_ATPase"/>
</dbReference>